<dbReference type="OrthoDB" id="1030839at2759"/>
<dbReference type="EMBL" id="KI517748">
    <property type="protein sequence ID" value="ESQ31654.1"/>
    <property type="molecule type" value="Genomic_DNA"/>
</dbReference>
<proteinExistence type="predicted"/>
<name>V4KKD1_EUTSA</name>
<evidence type="ECO:0000313" key="3">
    <source>
        <dbReference type="Proteomes" id="UP000030689"/>
    </source>
</evidence>
<reference evidence="2 3" key="1">
    <citation type="journal article" date="2013" name="Front. Plant Sci.">
        <title>The Reference Genome of the Halophytic Plant Eutrema salsugineum.</title>
        <authorList>
            <person name="Yang R."/>
            <person name="Jarvis D.E."/>
            <person name="Chen H."/>
            <person name="Beilstein M.A."/>
            <person name="Grimwood J."/>
            <person name="Jenkins J."/>
            <person name="Shu S."/>
            <person name="Prochnik S."/>
            <person name="Xin M."/>
            <person name="Ma C."/>
            <person name="Schmutz J."/>
            <person name="Wing R.A."/>
            <person name="Mitchell-Olds T."/>
            <person name="Schumaker K.S."/>
            <person name="Wang X."/>
        </authorList>
    </citation>
    <scope>NUCLEOTIDE SEQUENCE [LARGE SCALE GENOMIC DNA]</scope>
</reference>
<sequence>MASRKVLLLGLLISLSCLWVAKALEGDANVGEDVKDVTIQRGGTCNNDKTCRATCPGCAITKCIFQ</sequence>
<protein>
    <submittedName>
        <fullName evidence="2">Uncharacterized protein</fullName>
    </submittedName>
</protein>
<dbReference type="PROSITE" id="PS51257">
    <property type="entry name" value="PROKAR_LIPOPROTEIN"/>
    <property type="match status" value="1"/>
</dbReference>
<keyword evidence="1" id="KW-0732">Signal</keyword>
<accession>V4KKD1</accession>
<feature type="non-terminal residue" evidence="2">
    <location>
        <position position="66"/>
    </location>
</feature>
<evidence type="ECO:0000256" key="1">
    <source>
        <dbReference type="SAM" id="SignalP"/>
    </source>
</evidence>
<gene>
    <name evidence="2" type="ORF">EUTSA_v10005576mg</name>
</gene>
<feature type="signal peptide" evidence="1">
    <location>
        <begin position="1"/>
        <end position="23"/>
    </location>
</feature>
<organism evidence="2 3">
    <name type="scientific">Eutrema salsugineum</name>
    <name type="common">Saltwater cress</name>
    <name type="synonym">Sisymbrium salsugineum</name>
    <dbReference type="NCBI Taxonomy" id="72664"/>
    <lineage>
        <taxon>Eukaryota</taxon>
        <taxon>Viridiplantae</taxon>
        <taxon>Streptophyta</taxon>
        <taxon>Embryophyta</taxon>
        <taxon>Tracheophyta</taxon>
        <taxon>Spermatophyta</taxon>
        <taxon>Magnoliopsida</taxon>
        <taxon>eudicotyledons</taxon>
        <taxon>Gunneridae</taxon>
        <taxon>Pentapetalae</taxon>
        <taxon>rosids</taxon>
        <taxon>malvids</taxon>
        <taxon>Brassicales</taxon>
        <taxon>Brassicaceae</taxon>
        <taxon>Eutremeae</taxon>
        <taxon>Eutrema</taxon>
    </lineage>
</organism>
<feature type="chain" id="PRO_5004719846" evidence="1">
    <location>
        <begin position="24"/>
        <end position="66"/>
    </location>
</feature>
<dbReference type="OMA" id="DNCRENC"/>
<evidence type="ECO:0000313" key="2">
    <source>
        <dbReference type="EMBL" id="ESQ31654.1"/>
    </source>
</evidence>
<dbReference type="Proteomes" id="UP000030689">
    <property type="component" value="Unassembled WGS sequence"/>
</dbReference>
<dbReference type="AlphaFoldDB" id="V4KKD1"/>
<dbReference type="KEGG" id="eus:EUTSA_v10005576mg"/>
<dbReference type="Gramene" id="ESQ31654">
    <property type="protein sequence ID" value="ESQ31654"/>
    <property type="gene ID" value="EUTSA_v10005576mg"/>
</dbReference>
<keyword evidence="3" id="KW-1185">Reference proteome</keyword>